<dbReference type="EMBL" id="JABBWE010000072">
    <property type="protein sequence ID" value="KAG1787996.1"/>
    <property type="molecule type" value="Genomic_DNA"/>
</dbReference>
<dbReference type="AlphaFoldDB" id="A0A9P7DCP1"/>
<proteinExistence type="predicted"/>
<organism evidence="1 2">
    <name type="scientific">Suillus plorans</name>
    <dbReference type="NCBI Taxonomy" id="116603"/>
    <lineage>
        <taxon>Eukaryota</taxon>
        <taxon>Fungi</taxon>
        <taxon>Dikarya</taxon>
        <taxon>Basidiomycota</taxon>
        <taxon>Agaricomycotina</taxon>
        <taxon>Agaricomycetes</taxon>
        <taxon>Agaricomycetidae</taxon>
        <taxon>Boletales</taxon>
        <taxon>Suillineae</taxon>
        <taxon>Suillaceae</taxon>
        <taxon>Suillus</taxon>
    </lineage>
</organism>
<comment type="caution">
    <text evidence="1">The sequence shown here is derived from an EMBL/GenBank/DDBJ whole genome shotgun (WGS) entry which is preliminary data.</text>
</comment>
<accession>A0A9P7DCP1</accession>
<dbReference type="GeneID" id="64601147"/>
<dbReference type="Proteomes" id="UP000719766">
    <property type="component" value="Unassembled WGS sequence"/>
</dbReference>
<sequence length="85" mass="9572">MQAATQSGVAFLMDEYKGALISSTTGSKWAVWGLEDWVKAGFMAIWVPELWAMYAHMARMRRKVLSVGKSHSSLGARFKDRFEAE</sequence>
<keyword evidence="2" id="KW-1185">Reference proteome</keyword>
<reference evidence="1" key="1">
    <citation type="journal article" date="2020" name="New Phytol.">
        <title>Comparative genomics reveals dynamic genome evolution in host specialist ectomycorrhizal fungi.</title>
        <authorList>
            <person name="Lofgren L.A."/>
            <person name="Nguyen N.H."/>
            <person name="Vilgalys R."/>
            <person name="Ruytinx J."/>
            <person name="Liao H.L."/>
            <person name="Branco S."/>
            <person name="Kuo A."/>
            <person name="LaButti K."/>
            <person name="Lipzen A."/>
            <person name="Andreopoulos W."/>
            <person name="Pangilinan J."/>
            <person name="Riley R."/>
            <person name="Hundley H."/>
            <person name="Na H."/>
            <person name="Barry K."/>
            <person name="Grigoriev I.V."/>
            <person name="Stajich J.E."/>
            <person name="Kennedy P.G."/>
        </authorList>
    </citation>
    <scope>NUCLEOTIDE SEQUENCE</scope>
    <source>
        <strain evidence="1">S12</strain>
    </source>
</reference>
<evidence type="ECO:0000313" key="1">
    <source>
        <dbReference type="EMBL" id="KAG1787996.1"/>
    </source>
</evidence>
<gene>
    <name evidence="1" type="ORF">HD556DRAFT_1448167</name>
</gene>
<name>A0A9P7DCP1_9AGAM</name>
<dbReference type="RefSeq" id="XP_041155282.1">
    <property type="nucleotide sequence ID" value="XM_041307383.1"/>
</dbReference>
<protein>
    <submittedName>
        <fullName evidence="1">Uncharacterized protein</fullName>
    </submittedName>
</protein>
<evidence type="ECO:0000313" key="2">
    <source>
        <dbReference type="Proteomes" id="UP000719766"/>
    </source>
</evidence>